<evidence type="ECO:0000313" key="6">
    <source>
        <dbReference type="Proteomes" id="UP001295794"/>
    </source>
</evidence>
<dbReference type="InterPro" id="IPR038090">
    <property type="entry name" value="Cdt1_C_WH_dom_sf"/>
</dbReference>
<accession>A0AAD2K2R9</accession>
<feature type="domain" description="DNA replication factor Cdt1 C-terminal" evidence="4">
    <location>
        <begin position="398"/>
        <end position="484"/>
    </location>
</feature>
<dbReference type="InterPro" id="IPR032054">
    <property type="entry name" value="Cdt1_C"/>
</dbReference>
<name>A0AAD2K2R9_9AGAR</name>
<evidence type="ECO:0000259" key="4">
    <source>
        <dbReference type="Pfam" id="PF16679"/>
    </source>
</evidence>
<dbReference type="EMBL" id="CAVNYO010000405">
    <property type="protein sequence ID" value="CAK5275710.1"/>
    <property type="molecule type" value="Genomic_DNA"/>
</dbReference>
<keyword evidence="6" id="KW-1185">Reference proteome</keyword>
<reference evidence="5" key="1">
    <citation type="submission" date="2023-11" db="EMBL/GenBank/DDBJ databases">
        <authorList>
            <person name="De Vega J J."/>
            <person name="De Vega J J."/>
        </authorList>
    </citation>
    <scope>NUCLEOTIDE SEQUENCE</scope>
</reference>
<proteinExistence type="inferred from homology"/>
<feature type="compositionally biased region" description="Polar residues" evidence="3">
    <location>
        <begin position="347"/>
        <end position="358"/>
    </location>
</feature>
<evidence type="ECO:0000256" key="3">
    <source>
        <dbReference type="SAM" id="MobiDB-lite"/>
    </source>
</evidence>
<comment type="caution">
    <text evidence="5">The sequence shown here is derived from an EMBL/GenBank/DDBJ whole genome shotgun (WGS) entry which is preliminary data.</text>
</comment>
<feature type="compositionally biased region" description="Polar residues" evidence="3">
    <location>
        <begin position="371"/>
        <end position="381"/>
    </location>
</feature>
<evidence type="ECO:0000256" key="2">
    <source>
        <dbReference type="ARBA" id="ARBA00023306"/>
    </source>
</evidence>
<gene>
    <name evidence="5" type="ORF">MYCIT1_LOCUS23639</name>
</gene>
<feature type="compositionally biased region" description="Polar residues" evidence="3">
    <location>
        <begin position="300"/>
        <end position="339"/>
    </location>
</feature>
<sequence length="555" mass="60678">MSDLYTSLDVSPRKKRAPPEFDDGETLSPKRLRTTAPSHRIFSSRKELMNNDVTFVNELPSHLSRLAAIHTALQHALSHALATCAVSPTSDTGVVRNVLNHISLSTYTGFPTQFDTDDLRRLCWIWEWDGQTLPGLTPSEDDNPFLEDKPVPKDWTRGAMGVVLSPATHHSRADGKRVPAYGVGIEVEMDIDKDMTAGMAAVARWTGAAGARREAFQKKLEAWAQLHADLDKVPSIPIADLPRLAAAKTTSLTRTLVALSPKSPTSMSSPFKVPALPTSPSRSPVKSKPANPIPFPLAQKSPSKSSVLFPQTPRTNRSLLVSTPGTPTTPATEVQSNPATPVHQRGPTASTAPQTGSSSRRDALYERLRQRSLTSSPTKAPSSDIKGGKLSRDQMLKLGQDELRRRCLLGRLDKIAEGVWMLFTTPATGSGTSPMARKRRALPMAEVIAATIKSSPVPLSSAEAFDSLTMLVRLCPFFLKRFSVGAEQWLEMPPPSVAPTEPNTPSSRNKESPSRKPVPSDEEVLLTRSPMRVQRESGGLRQVREIIRRELELQD</sequence>
<feature type="compositionally biased region" description="Basic and acidic residues" evidence="3">
    <location>
        <begin position="359"/>
        <end position="369"/>
    </location>
</feature>
<dbReference type="AlphaFoldDB" id="A0AAD2K2R9"/>
<organism evidence="5 6">
    <name type="scientific">Mycena citricolor</name>
    <dbReference type="NCBI Taxonomy" id="2018698"/>
    <lineage>
        <taxon>Eukaryota</taxon>
        <taxon>Fungi</taxon>
        <taxon>Dikarya</taxon>
        <taxon>Basidiomycota</taxon>
        <taxon>Agaricomycotina</taxon>
        <taxon>Agaricomycetes</taxon>
        <taxon>Agaricomycetidae</taxon>
        <taxon>Agaricales</taxon>
        <taxon>Marasmiineae</taxon>
        <taxon>Mycenaceae</taxon>
        <taxon>Mycena</taxon>
    </lineage>
</organism>
<comment type="similarity">
    <text evidence="1">Belongs to the Cdt1 family.</text>
</comment>
<protein>
    <recommendedName>
        <fullName evidence="4">DNA replication factor Cdt1 C-terminal domain-containing protein</fullName>
    </recommendedName>
</protein>
<dbReference type="Gene3D" id="1.10.10.1420">
    <property type="entry name" value="DNA replication factor Cdt1, C-terminal WH domain"/>
    <property type="match status" value="1"/>
</dbReference>
<dbReference type="Pfam" id="PF16679">
    <property type="entry name" value="CDT1_C"/>
    <property type="match status" value="1"/>
</dbReference>
<feature type="region of interest" description="Disordered" evidence="3">
    <location>
        <begin position="1"/>
        <end position="30"/>
    </location>
</feature>
<feature type="region of interest" description="Disordered" evidence="3">
    <location>
        <begin position="491"/>
        <end position="539"/>
    </location>
</feature>
<dbReference type="Proteomes" id="UP001295794">
    <property type="component" value="Unassembled WGS sequence"/>
</dbReference>
<keyword evidence="2" id="KW-0131">Cell cycle</keyword>
<evidence type="ECO:0000313" key="5">
    <source>
        <dbReference type="EMBL" id="CAK5275710.1"/>
    </source>
</evidence>
<feature type="region of interest" description="Disordered" evidence="3">
    <location>
        <begin position="260"/>
        <end position="391"/>
    </location>
</feature>
<evidence type="ECO:0000256" key="1">
    <source>
        <dbReference type="ARBA" id="ARBA00008356"/>
    </source>
</evidence>